<dbReference type="Gene3D" id="3.40.50.12580">
    <property type="match status" value="1"/>
</dbReference>
<dbReference type="EMBL" id="WPAF01000001">
    <property type="protein sequence ID" value="KAF0135207.1"/>
    <property type="molecule type" value="Genomic_DNA"/>
</dbReference>
<protein>
    <submittedName>
        <fullName evidence="1">Uncharacterized protein</fullName>
    </submittedName>
</protein>
<name>A0A833P0I5_UNCSA</name>
<accession>A0A833P0I5</accession>
<dbReference type="SUPFAM" id="SSF53756">
    <property type="entry name" value="UDP-Glycosyltransferase/glycogen phosphorylase"/>
    <property type="match status" value="1"/>
</dbReference>
<organism evidence="1 2">
    <name type="scientific">Candidatus Saganbacteria bacterium</name>
    <dbReference type="NCBI Taxonomy" id="2575572"/>
    <lineage>
        <taxon>Bacteria</taxon>
        <taxon>Bacillati</taxon>
        <taxon>Saganbacteria</taxon>
    </lineage>
</organism>
<dbReference type="Proteomes" id="UP000488506">
    <property type="component" value="Unassembled WGS sequence"/>
</dbReference>
<comment type="caution">
    <text evidence="1">The sequence shown here is derived from an EMBL/GenBank/DDBJ whole genome shotgun (WGS) entry which is preliminary data.</text>
</comment>
<dbReference type="InterPro" id="IPR043148">
    <property type="entry name" value="TagF_C"/>
</dbReference>
<evidence type="ECO:0000313" key="1">
    <source>
        <dbReference type="EMBL" id="KAF0135207.1"/>
    </source>
</evidence>
<gene>
    <name evidence="1" type="ORF">FD145_33</name>
</gene>
<proteinExistence type="predicted"/>
<sequence length="637" mass="73974">MDTNNKKIFIVVDNLKNNWQKEIKNAAGREKYHLLTFGLSPEQLYLPEGVQIVETSEISKRAEKEARNFYLKMPRLEILHEGRDLWWFLNISEKNIWTDKIIHRLYAFLRFHYVVERDQYDQILFYLDDKVMENVLKKRQPPRYGGNLTASFRFVLLYYYYALREIIKVIIRKSVLKTISPGTKSIPKTDAIGIFSIYPAWWQNPYSAKAVDIFLQAVPDELAKQTEVTYLIWLMADWRQLRKGRDFFKSRPMIILEQFLKPADFLAPVAPGLFLKFYNSLKQFAGLSFKLKGKDLSAFFWEEYFKSLTNPVLFEWLLLDKALRRYQLRNLKAVLFRLEFQPLERALLYNTRRQTTTFGFQHSALGKNFLNYVFQPNEFNTSTIPLPDQILTNGEIGQKFMTEAGFPAERLVAFGPIRYIPLFEYAKNRPSSIDLRRKLSIPLNKKIVFVATSPLLPETLCMLGDLLAAATQVGTAIHIFVKLHPNAKEFQGFVPAVKKLLRENIEKNSFAILPPSVSIYDYISASDTILLTGGSVALEAMVLGVVPIIYICHAQFSHNPMAKFPEAVFLVKNKQELLLALSAINDKQSINQIMNSWPDVIKLFFHDIIEDTIKKTITQIKTIEKKEILNEQEVRFC</sequence>
<reference evidence="1 2" key="1">
    <citation type="submission" date="2019-12" db="EMBL/GenBank/DDBJ databases">
        <authorList>
            <person name="Wolfe R."/>
            <person name="Danczak R."/>
            <person name="Wilkins M."/>
        </authorList>
    </citation>
    <scope>NUCLEOTIDE SEQUENCE [LARGE SCALE GENOMIC DNA]</scope>
    <source>
        <strain evidence="1">X2_MaxBin.013</strain>
    </source>
</reference>
<evidence type="ECO:0000313" key="2">
    <source>
        <dbReference type="Proteomes" id="UP000488506"/>
    </source>
</evidence>
<dbReference type="AlphaFoldDB" id="A0A833P0I5"/>